<accession>A0A4R3R7V3</accession>
<proteinExistence type="predicted"/>
<dbReference type="EMBL" id="SMBK01000030">
    <property type="protein sequence ID" value="TCU31340.1"/>
    <property type="molecule type" value="Genomic_DNA"/>
</dbReference>
<evidence type="ECO:0000259" key="2">
    <source>
        <dbReference type="Pfam" id="PF13007"/>
    </source>
</evidence>
<dbReference type="InterPro" id="IPR024463">
    <property type="entry name" value="Transposase_TnpC_homeodom"/>
</dbReference>
<evidence type="ECO:0000313" key="3">
    <source>
        <dbReference type="EMBL" id="TCU31340.1"/>
    </source>
</evidence>
<dbReference type="Proteomes" id="UP000295507">
    <property type="component" value="Unassembled WGS sequence"/>
</dbReference>
<reference evidence="3 4" key="1">
    <citation type="submission" date="2019-03" db="EMBL/GenBank/DDBJ databases">
        <title>Genomic Encyclopedia of Type Strains, Phase IV (KMG-V): Genome sequencing to study the core and pangenomes of soil and plant-associated prokaryotes.</title>
        <authorList>
            <person name="Whitman W."/>
        </authorList>
    </citation>
    <scope>NUCLEOTIDE SEQUENCE [LARGE SCALE GENOMIC DNA]</scope>
    <source>
        <strain evidence="3 4">IE4868</strain>
    </source>
</reference>
<gene>
    <name evidence="3" type="ORF">EV129_13034</name>
</gene>
<sequence length="93" mass="10734">MLRDWPHVTLLQRTQHGKRSKQLRLALNDEQVSFAFKEFETGPSEIQSDLGRAAGDKPKRARRPRKGFAARLERTEEVIEPEISADCEGLERF</sequence>
<feature type="region of interest" description="Disordered" evidence="1">
    <location>
        <begin position="46"/>
        <end position="67"/>
    </location>
</feature>
<organism evidence="3 4">
    <name type="scientific">Rhizobium azibense</name>
    <dbReference type="NCBI Taxonomy" id="1136135"/>
    <lineage>
        <taxon>Bacteria</taxon>
        <taxon>Pseudomonadati</taxon>
        <taxon>Pseudomonadota</taxon>
        <taxon>Alphaproteobacteria</taxon>
        <taxon>Hyphomicrobiales</taxon>
        <taxon>Rhizobiaceae</taxon>
        <taxon>Rhizobium/Agrobacterium group</taxon>
        <taxon>Rhizobium</taxon>
    </lineage>
</organism>
<evidence type="ECO:0000256" key="1">
    <source>
        <dbReference type="SAM" id="MobiDB-lite"/>
    </source>
</evidence>
<dbReference type="Pfam" id="PF13007">
    <property type="entry name" value="LZ_Tnp_IS66"/>
    <property type="match status" value="1"/>
</dbReference>
<name>A0A4R3R7V3_9HYPH</name>
<dbReference type="AlphaFoldDB" id="A0A4R3R7V3"/>
<feature type="domain" description="Transposase TnpC homeodomain" evidence="2">
    <location>
        <begin position="9"/>
        <end position="76"/>
    </location>
</feature>
<protein>
    <submittedName>
        <fullName evidence="3">Transposase IS166 family protein</fullName>
    </submittedName>
</protein>
<comment type="caution">
    <text evidence="3">The sequence shown here is derived from an EMBL/GenBank/DDBJ whole genome shotgun (WGS) entry which is preliminary data.</text>
</comment>
<evidence type="ECO:0000313" key="4">
    <source>
        <dbReference type="Proteomes" id="UP000295507"/>
    </source>
</evidence>